<organism evidence="2">
    <name type="scientific">Salmonella diarizonae</name>
    <dbReference type="NCBI Taxonomy" id="59204"/>
    <lineage>
        <taxon>Bacteria</taxon>
        <taxon>Pseudomonadati</taxon>
        <taxon>Pseudomonadota</taxon>
        <taxon>Gammaproteobacteria</taxon>
        <taxon>Enterobacterales</taxon>
        <taxon>Enterobacteriaceae</taxon>
        <taxon>Salmonella</taxon>
    </lineage>
</organism>
<name>A0A5Y1YDQ1_SALDZ</name>
<gene>
    <name evidence="2" type="ORF">CTQ69_25065</name>
</gene>
<feature type="transmembrane region" description="Helical" evidence="1">
    <location>
        <begin position="181"/>
        <end position="202"/>
    </location>
</feature>
<dbReference type="AlphaFoldDB" id="A0A5Y1YDQ1"/>
<dbReference type="Proteomes" id="UP000839735">
    <property type="component" value="Unassembled WGS sequence"/>
</dbReference>
<feature type="transmembrane region" description="Helical" evidence="1">
    <location>
        <begin position="222"/>
        <end position="244"/>
    </location>
</feature>
<keyword evidence="1" id="KW-1133">Transmembrane helix</keyword>
<protein>
    <submittedName>
        <fullName evidence="2">Uncharacterized protein</fullName>
    </submittedName>
</protein>
<comment type="caution">
    <text evidence="2">The sequence shown here is derived from an EMBL/GenBank/DDBJ whole genome shotgun (WGS) entry which is preliminary data.</text>
</comment>
<proteinExistence type="predicted"/>
<keyword evidence="1" id="KW-0812">Transmembrane</keyword>
<reference evidence="2" key="1">
    <citation type="submission" date="2018-08" db="EMBL/GenBank/DDBJ databases">
        <authorList>
            <person name="Ashton P.M."/>
            <person name="Dallman T."/>
            <person name="Nair S."/>
            <person name="De Pinna E."/>
            <person name="Peters T."/>
            <person name="Grant K."/>
        </authorList>
    </citation>
    <scope>NUCLEOTIDE SEQUENCE [LARGE SCALE GENOMIC DNA]</scope>
    <source>
        <strain evidence="2">294779</strain>
    </source>
</reference>
<sequence length="310" mass="35146">MSFGEIVSPISAVLRLILTFGQKKKRSERQLEARLIGRGIVAELPEDIPFYITTEDGSREKGIYVIGLLIWNRGMSPVVENDFLPTSPLIVKVSDNAKIVGSRILAIEDEVRCSCQQLNDQQLQIHFDCLNSEEYLVIPLFITGNPYVNVELTGRIIGQSHPIDQTAAEVKASITERLASLMALIFVLNMLPGFFIAGALIIKEYGLRVFMNDFDSISRWYSMPFSLGAVAISMFLVSRIAYWFERRVFPEGYPLESDLEPRLRDSIIGLCKCVFQGKKIRLSTSIFSWGQPIIMSEKPMRRRSINDWVN</sequence>
<accession>A0A5Y1YDQ1</accession>
<evidence type="ECO:0000313" key="2">
    <source>
        <dbReference type="EMBL" id="ECC3917169.1"/>
    </source>
</evidence>
<dbReference type="EMBL" id="AAIBIC010000049">
    <property type="protein sequence ID" value="ECC3917169.1"/>
    <property type="molecule type" value="Genomic_DNA"/>
</dbReference>
<evidence type="ECO:0000256" key="1">
    <source>
        <dbReference type="SAM" id="Phobius"/>
    </source>
</evidence>
<keyword evidence="1" id="KW-0472">Membrane</keyword>